<evidence type="ECO:0000259" key="4">
    <source>
        <dbReference type="Pfam" id="PF17782"/>
    </source>
</evidence>
<proteinExistence type="inferred from homology"/>
<evidence type="ECO:0000256" key="2">
    <source>
        <dbReference type="SAM" id="MobiDB-lite"/>
    </source>
</evidence>
<gene>
    <name evidence="5" type="primary">dprA</name>
    <name evidence="5" type="ORF">GWI72_03920</name>
</gene>
<dbReference type="Gene3D" id="1.10.10.10">
    <property type="entry name" value="Winged helix-like DNA-binding domain superfamily/Winged helix DNA-binding domain"/>
    <property type="match status" value="1"/>
</dbReference>
<dbReference type="GO" id="GO:0009294">
    <property type="term" value="P:DNA-mediated transformation"/>
    <property type="evidence" value="ECO:0007669"/>
    <property type="project" value="InterPro"/>
</dbReference>
<evidence type="ECO:0000259" key="3">
    <source>
        <dbReference type="Pfam" id="PF02481"/>
    </source>
</evidence>
<dbReference type="AlphaFoldDB" id="A0A7X5F248"/>
<dbReference type="SUPFAM" id="SSF102405">
    <property type="entry name" value="MCP/YpsA-like"/>
    <property type="match status" value="1"/>
</dbReference>
<reference evidence="6" key="1">
    <citation type="submission" date="2020-01" db="EMBL/GenBank/DDBJ databases">
        <authorList>
            <person name="Fang Y."/>
            <person name="Sun R."/>
            <person name="Nie L."/>
            <person name="He J."/>
            <person name="Hao L."/>
            <person name="Wang L."/>
            <person name="Su S."/>
            <person name="Lv E."/>
            <person name="Zhang Z."/>
            <person name="Xie R."/>
            <person name="Liu H."/>
        </authorList>
    </citation>
    <scope>NUCLEOTIDE SEQUENCE [LARGE SCALE GENOMIC DNA]</scope>
    <source>
        <strain evidence="6">XCT-53</strain>
    </source>
</reference>
<dbReference type="Gene3D" id="3.40.50.450">
    <property type="match status" value="1"/>
</dbReference>
<dbReference type="Pfam" id="PF02481">
    <property type="entry name" value="DNA_processg_A"/>
    <property type="match status" value="1"/>
</dbReference>
<dbReference type="NCBIfam" id="TIGR00732">
    <property type="entry name" value="dprA"/>
    <property type="match status" value="1"/>
</dbReference>
<sequence>MMPEPGRARHLSDIQRLAWLRLIRSENVGPATFRSLINHFGSAEQALEGLPDLSRRGGKPALRICSRQEAEAELEAHARAGARLVALGEADYPPHLRHIDGPPPLLSVRGSGATLARPAALAIVGARNASLAGRKFAAQLARELSAHGYLIVSGLARGIDAAAHEAALPGGTVAVFAGGVNVLYPPENADLLDRLLAAGGAAVSEMPFGWSPRGRDFPRRNRVISGLSVAVIVVEAAKGSGSLHTARFALEQNRDILAVPGSPLDPRCEGCNQLIRQGATLITSTADVLESLAGRPLPDASPDLDLDEAGDERDAGPDLASLRGDDASARARLMEALGPTPVGIDELIRDTGLPARLVLVMLLELELAGRLERSPGQRVSLLGPS</sequence>
<organism evidence="5 6">
    <name type="scientific">Pannonibacter tanglangensis</name>
    <dbReference type="NCBI Taxonomy" id="2750084"/>
    <lineage>
        <taxon>Bacteria</taxon>
        <taxon>Pseudomonadati</taxon>
        <taxon>Pseudomonadota</taxon>
        <taxon>Alphaproteobacteria</taxon>
        <taxon>Hyphomicrobiales</taxon>
        <taxon>Stappiaceae</taxon>
        <taxon>Pannonibacter</taxon>
    </lineage>
</organism>
<feature type="region of interest" description="Disordered" evidence="2">
    <location>
        <begin position="293"/>
        <end position="323"/>
    </location>
</feature>
<name>A0A7X5F248_9HYPH</name>
<feature type="domain" description="Smf/DprA SLOG" evidence="3">
    <location>
        <begin position="84"/>
        <end position="292"/>
    </location>
</feature>
<comment type="caution">
    <text evidence="5">The sequence shown here is derived from an EMBL/GenBank/DDBJ whole genome shotgun (WGS) entry which is preliminary data.</text>
</comment>
<feature type="domain" description="DprA winged helix" evidence="4">
    <location>
        <begin position="325"/>
        <end position="377"/>
    </location>
</feature>
<evidence type="ECO:0000313" key="6">
    <source>
        <dbReference type="Proteomes" id="UP000586722"/>
    </source>
</evidence>
<dbReference type="PANTHER" id="PTHR43022">
    <property type="entry name" value="PROTEIN SMF"/>
    <property type="match status" value="1"/>
</dbReference>
<dbReference type="EMBL" id="JAABLQ010000001">
    <property type="protein sequence ID" value="NBN77410.1"/>
    <property type="molecule type" value="Genomic_DNA"/>
</dbReference>
<keyword evidence="6" id="KW-1185">Reference proteome</keyword>
<dbReference type="InterPro" id="IPR057666">
    <property type="entry name" value="DrpA_SLOG"/>
</dbReference>
<dbReference type="RefSeq" id="WP_161707898.1">
    <property type="nucleotide sequence ID" value="NZ_JAABLQ010000001.1"/>
</dbReference>
<accession>A0A7X5F248</accession>
<feature type="compositionally biased region" description="Acidic residues" evidence="2">
    <location>
        <begin position="302"/>
        <end position="311"/>
    </location>
</feature>
<dbReference type="InterPro" id="IPR003488">
    <property type="entry name" value="DprA"/>
</dbReference>
<protein>
    <submittedName>
        <fullName evidence="5">DNA-protecting protein DprA</fullName>
    </submittedName>
</protein>
<comment type="similarity">
    <text evidence="1">Belongs to the DprA/Smf family.</text>
</comment>
<dbReference type="Pfam" id="PF21102">
    <property type="entry name" value="DprA_N"/>
    <property type="match status" value="1"/>
</dbReference>
<dbReference type="InterPro" id="IPR041614">
    <property type="entry name" value="DprA_WH"/>
</dbReference>
<dbReference type="PANTHER" id="PTHR43022:SF1">
    <property type="entry name" value="PROTEIN SMF"/>
    <property type="match status" value="1"/>
</dbReference>
<dbReference type="Pfam" id="PF17782">
    <property type="entry name" value="WHD_DprA"/>
    <property type="match status" value="1"/>
</dbReference>
<evidence type="ECO:0000256" key="1">
    <source>
        <dbReference type="ARBA" id="ARBA00006525"/>
    </source>
</evidence>
<evidence type="ECO:0000313" key="5">
    <source>
        <dbReference type="EMBL" id="NBN77410.1"/>
    </source>
</evidence>
<dbReference type="InterPro" id="IPR036388">
    <property type="entry name" value="WH-like_DNA-bd_sf"/>
</dbReference>
<dbReference type="Proteomes" id="UP000586722">
    <property type="component" value="Unassembled WGS sequence"/>
</dbReference>